<feature type="compositionally biased region" description="Low complexity" evidence="2">
    <location>
        <begin position="464"/>
        <end position="477"/>
    </location>
</feature>
<organism evidence="3 4">
    <name type="scientific">Steinernema carpocapsae</name>
    <name type="common">Entomopathogenic nematode</name>
    <dbReference type="NCBI Taxonomy" id="34508"/>
    <lineage>
        <taxon>Eukaryota</taxon>
        <taxon>Metazoa</taxon>
        <taxon>Ecdysozoa</taxon>
        <taxon>Nematoda</taxon>
        <taxon>Chromadorea</taxon>
        <taxon>Rhabditida</taxon>
        <taxon>Tylenchina</taxon>
        <taxon>Panagrolaimomorpha</taxon>
        <taxon>Strongyloidoidea</taxon>
        <taxon>Steinernematidae</taxon>
        <taxon>Steinernema</taxon>
    </lineage>
</organism>
<feature type="compositionally biased region" description="Polar residues" evidence="2">
    <location>
        <begin position="439"/>
        <end position="450"/>
    </location>
</feature>
<dbReference type="EMBL" id="AZBU02000007">
    <property type="protein sequence ID" value="TKR70121.1"/>
    <property type="molecule type" value="Genomic_DNA"/>
</dbReference>
<name>A0A4U5ML28_STECR</name>
<protein>
    <submittedName>
        <fullName evidence="3">Uncharacterized protein</fullName>
    </submittedName>
</protein>
<dbReference type="Proteomes" id="UP000298663">
    <property type="component" value="Unassembled WGS sequence"/>
</dbReference>
<dbReference type="AlphaFoldDB" id="A0A4U5ML28"/>
<sequence length="599" mass="68516">MGVLNQIEQKSVDHVCKTRDCCIVDLCNMETLITNGKRLFALYPDPTDIGFVYFCELEFQEKKLFAKALKLEGVQDKRWERPHFCNNTGLFYQFNSRQGHSRLEVEVHAVDMSMDVTKISAYKQHVFNVGHKDDWLEFFAWNRTVYAVILRTAEIQWVIRGELITKQLDMQGIREENLPLQRSTVLFLKKDCILFFILCTSEDNPSETVLLAVDPVKLTVREIDLVNSRNEKLDILSDASISVDSTHLWIVDNRNIHRFSVSPVAPHKRKLPKPLAKPVTPKTSERALRAARRSFKIPATFPGPPEKNRCPPPKRFRPPTTFLLDCPTDTSSSATSSPLLPPEPVYLQNNGRDSELESGVVKESEGYLLLENAAEQQELQGAKQRIAKSLAEIQGRSICSSNETEYDNRDKRVQDSRLQIVTETVPVSLPSRLEPSRLTFSSSQVSTFRPTPSERYVQKREWINSTTTSQESENSASRDPAGQKAVTQEATQRVSPLRISRISRHRGESNEVVGTSIDYEIITANIFNEDSLVPHVNWSSKFAQIKGQLEKLQDQENILKKKVDKEKTKFNGHASYKTAKAYAKVQKKIWRIYQRYLEE</sequence>
<feature type="coiled-coil region" evidence="1">
    <location>
        <begin position="542"/>
        <end position="569"/>
    </location>
</feature>
<proteinExistence type="predicted"/>
<reference evidence="3 4" key="2">
    <citation type="journal article" date="2019" name="G3 (Bethesda)">
        <title>Hybrid Assembly of the Genome of the Entomopathogenic Nematode Steinernema carpocapsae Identifies the X-Chromosome.</title>
        <authorList>
            <person name="Serra L."/>
            <person name="Macchietto M."/>
            <person name="Macias-Munoz A."/>
            <person name="McGill C.J."/>
            <person name="Rodriguez I.M."/>
            <person name="Rodriguez B."/>
            <person name="Murad R."/>
            <person name="Mortazavi A."/>
        </authorList>
    </citation>
    <scope>NUCLEOTIDE SEQUENCE [LARGE SCALE GENOMIC DNA]</scope>
    <source>
        <strain evidence="3 4">ALL</strain>
    </source>
</reference>
<feature type="compositionally biased region" description="Low complexity" evidence="2">
    <location>
        <begin position="318"/>
        <end position="338"/>
    </location>
</feature>
<feature type="region of interest" description="Disordered" evidence="2">
    <location>
        <begin position="297"/>
        <end position="351"/>
    </location>
</feature>
<evidence type="ECO:0000313" key="4">
    <source>
        <dbReference type="Proteomes" id="UP000298663"/>
    </source>
</evidence>
<keyword evidence="1" id="KW-0175">Coiled coil</keyword>
<keyword evidence="4" id="KW-1185">Reference proteome</keyword>
<evidence type="ECO:0000256" key="1">
    <source>
        <dbReference type="SAM" id="Coils"/>
    </source>
</evidence>
<evidence type="ECO:0000313" key="3">
    <source>
        <dbReference type="EMBL" id="TKR70121.1"/>
    </source>
</evidence>
<feature type="compositionally biased region" description="Polar residues" evidence="2">
    <location>
        <begin position="485"/>
        <end position="494"/>
    </location>
</feature>
<accession>A0A4U5ML28</accession>
<reference evidence="3 4" key="1">
    <citation type="journal article" date="2015" name="Genome Biol.">
        <title>Comparative genomics of Steinernema reveals deeply conserved gene regulatory networks.</title>
        <authorList>
            <person name="Dillman A.R."/>
            <person name="Macchietto M."/>
            <person name="Porter C.F."/>
            <person name="Rogers A."/>
            <person name="Williams B."/>
            <person name="Antoshechkin I."/>
            <person name="Lee M.M."/>
            <person name="Goodwin Z."/>
            <person name="Lu X."/>
            <person name="Lewis E.E."/>
            <person name="Goodrich-Blair H."/>
            <person name="Stock S.P."/>
            <person name="Adams B.J."/>
            <person name="Sternberg P.W."/>
            <person name="Mortazavi A."/>
        </authorList>
    </citation>
    <scope>NUCLEOTIDE SEQUENCE [LARGE SCALE GENOMIC DNA]</scope>
    <source>
        <strain evidence="3 4">ALL</strain>
    </source>
</reference>
<gene>
    <name evidence="3" type="ORF">L596_022182</name>
</gene>
<feature type="compositionally biased region" description="Pro residues" evidence="2">
    <location>
        <begin position="301"/>
        <end position="311"/>
    </location>
</feature>
<feature type="region of interest" description="Disordered" evidence="2">
    <location>
        <begin position="439"/>
        <end position="494"/>
    </location>
</feature>
<comment type="caution">
    <text evidence="3">The sequence shown here is derived from an EMBL/GenBank/DDBJ whole genome shotgun (WGS) entry which is preliminary data.</text>
</comment>
<evidence type="ECO:0000256" key="2">
    <source>
        <dbReference type="SAM" id="MobiDB-lite"/>
    </source>
</evidence>